<dbReference type="RefSeq" id="WP_111417456.1">
    <property type="nucleotide sequence ID" value="NZ_NPEX01000009.1"/>
</dbReference>
<reference evidence="2 3" key="1">
    <citation type="submission" date="2017-07" db="EMBL/GenBank/DDBJ databases">
        <title>Draft Genome Sequences of Select Purple Nonsulfur Bacteria.</title>
        <authorList>
            <person name="Lasarre B."/>
            <person name="Mckinlay J.B."/>
        </authorList>
    </citation>
    <scope>NUCLEOTIDE SEQUENCE [LARGE SCALE GENOMIC DNA]</scope>
    <source>
        <strain evidence="2 3">DSM 5909</strain>
    </source>
</reference>
<feature type="transmembrane region" description="Helical" evidence="1">
    <location>
        <begin position="182"/>
        <end position="210"/>
    </location>
</feature>
<keyword evidence="3" id="KW-1185">Reference proteome</keyword>
<feature type="transmembrane region" description="Helical" evidence="1">
    <location>
        <begin position="123"/>
        <end position="143"/>
    </location>
</feature>
<keyword evidence="1" id="KW-1133">Transmembrane helix</keyword>
<evidence type="ECO:0000313" key="3">
    <source>
        <dbReference type="Proteomes" id="UP000249130"/>
    </source>
</evidence>
<dbReference type="EMBL" id="NPEX01000009">
    <property type="protein sequence ID" value="RAI45707.1"/>
    <property type="molecule type" value="Genomic_DNA"/>
</dbReference>
<organism evidence="2 3">
    <name type="scientific">Rhodoplanes roseus</name>
    <dbReference type="NCBI Taxonomy" id="29409"/>
    <lineage>
        <taxon>Bacteria</taxon>
        <taxon>Pseudomonadati</taxon>
        <taxon>Pseudomonadota</taxon>
        <taxon>Alphaproteobacteria</taxon>
        <taxon>Hyphomicrobiales</taxon>
        <taxon>Nitrobacteraceae</taxon>
        <taxon>Rhodoplanes</taxon>
    </lineage>
</organism>
<feature type="transmembrane region" description="Helical" evidence="1">
    <location>
        <begin position="222"/>
        <end position="243"/>
    </location>
</feature>
<feature type="transmembrane region" description="Helical" evidence="1">
    <location>
        <begin position="356"/>
        <end position="378"/>
    </location>
</feature>
<proteinExistence type="predicted"/>
<protein>
    <recommendedName>
        <fullName evidence="4">Glycosyltransferase RgtA/B/C/D-like domain-containing protein</fullName>
    </recommendedName>
</protein>
<accession>A0A327L5P9</accession>
<sequence>MTPPERTPRAYLAWRIGVALIVPIGFGLYAVRLGRDANWDLQNYHWYSAYAFLTWRYEHDVAPAFGTSFFAPMLYVPWYVIGTLLPARALGFVIGAVQSANLLVLYGLGLVTLPIARRLWREIVALGLAFAGMCGGMSLGLLGTTFVDSIVSIGLLGSLWAVVAGLPVLADGPPAQAARRAALAAVPAALAIAGKLAIGPFVIGLAAGLLAIRAPLRRRLWVLLWFGIGGALTAAVALGPWLVHLWSTVGAPFYPFFARAFGSPYAGGAWSFDRWHPDRFSDVFVYPYLFATRGMRVAEIWFRDFRVCVAYFLIPVALALRLLRPPAQRPPLPAGLGVILVFMAVGYVLWLAMFSYYRYAVVLELVAPLATALALMAVPAPWWSRAAAVGAMLAGVVITTQPADWGHLPWTDRFIEVEVPPIESPRSATVLLSDQPTTFLVPSLPPDVAVIGIDMAVWTGGNPPAWSDLIRRRLAARSGAVYAVMLAGRETAAADLMRPFGLALDRARCRPMRSNLPAAGLPAVATLMFCAADRRSP</sequence>
<dbReference type="Proteomes" id="UP000249130">
    <property type="component" value="Unassembled WGS sequence"/>
</dbReference>
<evidence type="ECO:0008006" key="4">
    <source>
        <dbReference type="Google" id="ProtNLM"/>
    </source>
</evidence>
<feature type="transmembrane region" description="Helical" evidence="1">
    <location>
        <begin position="300"/>
        <end position="320"/>
    </location>
</feature>
<dbReference type="AlphaFoldDB" id="A0A327L5P9"/>
<keyword evidence="1" id="KW-0812">Transmembrane</keyword>
<comment type="caution">
    <text evidence="2">The sequence shown here is derived from an EMBL/GenBank/DDBJ whole genome shotgun (WGS) entry which is preliminary data.</text>
</comment>
<feature type="transmembrane region" description="Helical" evidence="1">
    <location>
        <begin position="12"/>
        <end position="31"/>
    </location>
</feature>
<keyword evidence="1" id="KW-0472">Membrane</keyword>
<feature type="transmembrane region" description="Helical" evidence="1">
    <location>
        <begin position="89"/>
        <end position="111"/>
    </location>
</feature>
<dbReference type="OrthoDB" id="1814621at2"/>
<name>A0A327L5P9_9BRAD</name>
<evidence type="ECO:0000256" key="1">
    <source>
        <dbReference type="SAM" id="Phobius"/>
    </source>
</evidence>
<feature type="transmembrane region" description="Helical" evidence="1">
    <location>
        <begin position="61"/>
        <end position="82"/>
    </location>
</feature>
<gene>
    <name evidence="2" type="ORF">CH341_02490</name>
</gene>
<feature type="transmembrane region" description="Helical" evidence="1">
    <location>
        <begin position="150"/>
        <end position="170"/>
    </location>
</feature>
<evidence type="ECO:0000313" key="2">
    <source>
        <dbReference type="EMBL" id="RAI45707.1"/>
    </source>
</evidence>
<feature type="transmembrane region" description="Helical" evidence="1">
    <location>
        <begin position="332"/>
        <end position="350"/>
    </location>
</feature>